<gene>
    <name evidence="2" type="ORF">MMAN_02610</name>
</gene>
<dbReference type="SUPFAM" id="SSF53474">
    <property type="entry name" value="alpha/beta-Hydrolases"/>
    <property type="match status" value="1"/>
</dbReference>
<dbReference type="GO" id="GO:0016787">
    <property type="term" value="F:hydrolase activity"/>
    <property type="evidence" value="ECO:0007669"/>
    <property type="project" value="UniProtKB-KW"/>
</dbReference>
<organism evidence="2 3">
    <name type="scientific">Mycobacterium mantenii</name>
    <dbReference type="NCBI Taxonomy" id="560555"/>
    <lineage>
        <taxon>Bacteria</taxon>
        <taxon>Bacillati</taxon>
        <taxon>Actinomycetota</taxon>
        <taxon>Actinomycetes</taxon>
        <taxon>Mycobacteriales</taxon>
        <taxon>Mycobacteriaceae</taxon>
        <taxon>Mycobacterium</taxon>
        <taxon>Mycobacterium avium complex (MAC)</taxon>
    </lineage>
</organism>
<evidence type="ECO:0000313" key="3">
    <source>
        <dbReference type="Proteomes" id="UP000465812"/>
    </source>
</evidence>
<name>A0ABN6A3W9_MYCNT</name>
<dbReference type="PANTHER" id="PTHR11614">
    <property type="entry name" value="PHOSPHOLIPASE-RELATED"/>
    <property type="match status" value="1"/>
</dbReference>
<dbReference type="InterPro" id="IPR051044">
    <property type="entry name" value="MAG_DAG_Lipase"/>
</dbReference>
<proteinExistence type="predicted"/>
<keyword evidence="2" id="KW-0378">Hydrolase</keyword>
<dbReference type="InterPro" id="IPR029058">
    <property type="entry name" value="AB_hydrolase_fold"/>
</dbReference>
<dbReference type="Pfam" id="PF12146">
    <property type="entry name" value="Hydrolase_4"/>
    <property type="match status" value="1"/>
</dbReference>
<dbReference type="Proteomes" id="UP000465812">
    <property type="component" value="Chromosome"/>
</dbReference>
<protein>
    <submittedName>
        <fullName evidence="2">Alpha/beta hydrolase</fullName>
    </submittedName>
</protein>
<accession>A0ABN6A3W9</accession>
<feature type="domain" description="Serine aminopeptidase S33" evidence="1">
    <location>
        <begin position="56"/>
        <end position="191"/>
    </location>
</feature>
<reference evidence="2 3" key="1">
    <citation type="journal article" date="2019" name="Emerg. Microbes Infect.">
        <title>Comprehensive subspecies identification of 175 nontuberculous mycobacteria species based on 7547 genomic profiles.</title>
        <authorList>
            <person name="Matsumoto Y."/>
            <person name="Kinjo T."/>
            <person name="Motooka D."/>
            <person name="Nabeya D."/>
            <person name="Jung N."/>
            <person name="Uechi K."/>
            <person name="Horii T."/>
            <person name="Iida T."/>
            <person name="Fujita J."/>
            <person name="Nakamura S."/>
        </authorList>
    </citation>
    <scope>NUCLEOTIDE SEQUENCE [LARGE SCALE GENOMIC DNA]</scope>
    <source>
        <strain evidence="2 3">JCM 18113</strain>
    </source>
</reference>
<dbReference type="Gene3D" id="3.40.50.1820">
    <property type="entry name" value="alpha/beta hydrolase"/>
    <property type="match status" value="1"/>
</dbReference>
<dbReference type="InterPro" id="IPR022742">
    <property type="entry name" value="Hydrolase_4"/>
</dbReference>
<sequence length="354" mass="38202">MTGGVTGWVPDVLPGYWQRTLALGPDPAGEGDIVATLIRRGPEPGRPGRGAAPAGHAVLAVHGYTDYFFHTELADHFAARGFTFYALDLHKCGRSRRGGQTPHFITDLRNYETELDHALAVIRAHTADGRPGNPGKVLMYGHSAGGLIVSLWLDRLRRRNAAAHAGIGGLVLNSPFLELPGPPILRHTATVALIAGLSRVRSKGVARSPGERGYGTTLHRDYGGEFDYDLQWKPVGGFPITFGWLHAVRRGQARLHRGLDVGVPNLILRSDHSVHESTDSASMQCGDAVLDVTQIARWAGCVGNRSTVVPVADAKHDVFLSLQGPRKTAYGQLDLWLDGYLRADNDASASLRKG</sequence>
<dbReference type="EMBL" id="AP022590">
    <property type="protein sequence ID" value="BBY36127.1"/>
    <property type="molecule type" value="Genomic_DNA"/>
</dbReference>
<evidence type="ECO:0000313" key="2">
    <source>
        <dbReference type="EMBL" id="BBY36127.1"/>
    </source>
</evidence>
<evidence type="ECO:0000259" key="1">
    <source>
        <dbReference type="Pfam" id="PF12146"/>
    </source>
</evidence>
<keyword evidence="3" id="KW-1185">Reference proteome</keyword>